<evidence type="ECO:0000313" key="2">
    <source>
        <dbReference type="Proteomes" id="UP000583800"/>
    </source>
</evidence>
<dbReference type="Proteomes" id="UP000583800">
    <property type="component" value="Unassembled WGS sequence"/>
</dbReference>
<comment type="caution">
    <text evidence="1">The sequence shown here is derived from an EMBL/GenBank/DDBJ whole genome shotgun (WGS) entry which is preliminary data.</text>
</comment>
<keyword evidence="2" id="KW-1185">Reference proteome</keyword>
<sequence length="159" mass="16928">MAADGSGGPSWTGSRRRATRCGRQAVRAGGVPWTILRATQFHAFVNQAFVNQAFTAMARLGALVADPGVRAQPVDVRDVAARLVTLVERGPGGRVEEIGGPQVLSMAEAATQWLRARDSRRPVLRVRVPGGPGRAFRAGHLTSEGATGMIRWADYLAGQ</sequence>
<dbReference type="InterPro" id="IPR036291">
    <property type="entry name" value="NAD(P)-bd_dom_sf"/>
</dbReference>
<gene>
    <name evidence="1" type="ORF">FHU36_006224</name>
</gene>
<organism evidence="1 2">
    <name type="scientific">Nonomuraea muscovyensis</name>
    <dbReference type="NCBI Taxonomy" id="1124761"/>
    <lineage>
        <taxon>Bacteria</taxon>
        <taxon>Bacillati</taxon>
        <taxon>Actinomycetota</taxon>
        <taxon>Actinomycetes</taxon>
        <taxon>Streptosporangiales</taxon>
        <taxon>Streptosporangiaceae</taxon>
        <taxon>Nonomuraea</taxon>
    </lineage>
</organism>
<name>A0A7X0CAE0_9ACTN</name>
<dbReference type="EMBL" id="JACHJB010000002">
    <property type="protein sequence ID" value="MBB6349679.1"/>
    <property type="molecule type" value="Genomic_DNA"/>
</dbReference>
<dbReference type="SUPFAM" id="SSF51735">
    <property type="entry name" value="NAD(P)-binding Rossmann-fold domains"/>
    <property type="match status" value="1"/>
</dbReference>
<protein>
    <submittedName>
        <fullName evidence="1">Uncharacterized protein YbjT (DUF2867 family)</fullName>
    </submittedName>
</protein>
<accession>A0A7X0CAE0</accession>
<proteinExistence type="predicted"/>
<dbReference type="Gene3D" id="3.40.50.720">
    <property type="entry name" value="NAD(P)-binding Rossmann-like Domain"/>
    <property type="match status" value="1"/>
</dbReference>
<evidence type="ECO:0000313" key="1">
    <source>
        <dbReference type="EMBL" id="MBB6349679.1"/>
    </source>
</evidence>
<dbReference type="AlphaFoldDB" id="A0A7X0CAE0"/>
<reference evidence="1 2" key="1">
    <citation type="submission" date="2020-08" db="EMBL/GenBank/DDBJ databases">
        <title>Sequencing the genomes of 1000 actinobacteria strains.</title>
        <authorList>
            <person name="Klenk H.-P."/>
        </authorList>
    </citation>
    <scope>NUCLEOTIDE SEQUENCE [LARGE SCALE GENOMIC DNA]</scope>
    <source>
        <strain evidence="1 2">DSM 45913</strain>
    </source>
</reference>